<keyword evidence="8" id="KW-1185">Reference proteome</keyword>
<evidence type="ECO:0000256" key="5">
    <source>
        <dbReference type="SAM" id="MobiDB-lite"/>
    </source>
</evidence>
<protein>
    <recommendedName>
        <fullName evidence="6">Zn(2)-C6 fungal-type domain-containing protein</fullName>
    </recommendedName>
</protein>
<keyword evidence="4" id="KW-0539">Nucleus</keyword>
<feature type="domain" description="Zn(2)-C6 fungal-type" evidence="6">
    <location>
        <begin position="13"/>
        <end position="42"/>
    </location>
</feature>
<evidence type="ECO:0000259" key="6">
    <source>
        <dbReference type="PROSITE" id="PS50048"/>
    </source>
</evidence>
<proteinExistence type="predicted"/>
<dbReference type="PANTHER" id="PTHR47784">
    <property type="entry name" value="STEROL UPTAKE CONTROL PROTEIN 2"/>
    <property type="match status" value="1"/>
</dbReference>
<dbReference type="CDD" id="cd00067">
    <property type="entry name" value="GAL4"/>
    <property type="match status" value="1"/>
</dbReference>
<dbReference type="InterPro" id="IPR001138">
    <property type="entry name" value="Zn2Cys6_DnaBD"/>
</dbReference>
<dbReference type="SUPFAM" id="SSF57701">
    <property type="entry name" value="Zn2/Cys6 DNA-binding domain"/>
    <property type="match status" value="1"/>
</dbReference>
<dbReference type="Proteomes" id="UP000184356">
    <property type="component" value="Unassembled WGS sequence"/>
</dbReference>
<dbReference type="STRING" id="1036612.A0A1L9TBB5"/>
<evidence type="ECO:0000256" key="3">
    <source>
        <dbReference type="ARBA" id="ARBA00023163"/>
    </source>
</evidence>
<evidence type="ECO:0000256" key="2">
    <source>
        <dbReference type="ARBA" id="ARBA00023125"/>
    </source>
</evidence>
<evidence type="ECO:0000256" key="1">
    <source>
        <dbReference type="ARBA" id="ARBA00023015"/>
    </source>
</evidence>
<keyword evidence="3" id="KW-0804">Transcription</keyword>
<dbReference type="OrthoDB" id="5386330at2759"/>
<keyword evidence="1" id="KW-0805">Transcription regulation</keyword>
<dbReference type="InterPro" id="IPR053157">
    <property type="entry name" value="Sterol_Uptake_Regulator"/>
</dbReference>
<dbReference type="AlphaFoldDB" id="A0A1L9TBB5"/>
<feature type="region of interest" description="Disordered" evidence="5">
    <location>
        <begin position="44"/>
        <end position="68"/>
    </location>
</feature>
<dbReference type="Gene3D" id="4.10.240.10">
    <property type="entry name" value="Zn(2)-C6 fungal-type DNA-binding domain"/>
    <property type="match status" value="1"/>
</dbReference>
<dbReference type="EMBL" id="KV878590">
    <property type="protein sequence ID" value="OJJ56724.1"/>
    <property type="molecule type" value="Genomic_DNA"/>
</dbReference>
<accession>A0A1L9TBB5</accession>
<name>A0A1L9TBB5_9EURO</name>
<evidence type="ECO:0000256" key="4">
    <source>
        <dbReference type="ARBA" id="ARBA00023242"/>
    </source>
</evidence>
<evidence type="ECO:0000313" key="7">
    <source>
        <dbReference type="EMBL" id="OJJ56724.1"/>
    </source>
</evidence>
<gene>
    <name evidence="7" type="ORF">ASPSYDRAFT_48001</name>
</gene>
<dbReference type="PROSITE" id="PS50048">
    <property type="entry name" value="ZN2_CY6_FUNGAL_2"/>
    <property type="match status" value="1"/>
</dbReference>
<organism evidence="7 8">
    <name type="scientific">Aspergillus sydowii CBS 593.65</name>
    <dbReference type="NCBI Taxonomy" id="1036612"/>
    <lineage>
        <taxon>Eukaryota</taxon>
        <taxon>Fungi</taxon>
        <taxon>Dikarya</taxon>
        <taxon>Ascomycota</taxon>
        <taxon>Pezizomycotina</taxon>
        <taxon>Eurotiomycetes</taxon>
        <taxon>Eurotiomycetidae</taxon>
        <taxon>Eurotiales</taxon>
        <taxon>Aspergillaceae</taxon>
        <taxon>Aspergillus</taxon>
        <taxon>Aspergillus subgen. Nidulantes</taxon>
    </lineage>
</organism>
<dbReference type="VEuPathDB" id="FungiDB:ASPSYDRAFT_48001"/>
<evidence type="ECO:0000313" key="8">
    <source>
        <dbReference type="Proteomes" id="UP000184356"/>
    </source>
</evidence>
<dbReference type="Pfam" id="PF00172">
    <property type="entry name" value="Zn_clus"/>
    <property type="match status" value="1"/>
</dbReference>
<dbReference type="InterPro" id="IPR036864">
    <property type="entry name" value="Zn2-C6_fun-type_DNA-bd_sf"/>
</dbReference>
<dbReference type="PROSITE" id="PS00463">
    <property type="entry name" value="ZN2_CY6_FUNGAL_1"/>
    <property type="match status" value="1"/>
</dbReference>
<dbReference type="RefSeq" id="XP_040700530.1">
    <property type="nucleotide sequence ID" value="XM_040847551.1"/>
</dbReference>
<sequence>MPSRRPHTKSRSGCKRCKEKHIKCDEAQPVCGACARYNVPCVPKPPRSSRRAQSVHTPPSLSPAPAIPTAGSRTAISIWEFGLLHHWILHVADSFNVSPGFCDAWRNHAIKDAVQHDFFLHMIFMLSCLHLALTKSPSFTETHRAFILEGCSVATTRFRIEAGNISDSNCQAVRAFPFLVSIYGLALGQLDREDKSEEAVLDEMIHILILIKGTSLIRDTTNPWMQLRGLDAWMDEKDVFTNDQNDLQYDLDLSRALGDIQPWIESSDDEPTVKASNTNAVELFKSALDFHLKLNLRPLAWPNVIQNDYLDLLRQRNPMAMVILAHYAVILGQCSSQWWCSNWGPQLVSVIASILPEKYAGAIAYPLRMLNLKPEDTTS</sequence>
<reference evidence="8" key="1">
    <citation type="journal article" date="2017" name="Genome Biol.">
        <title>Comparative genomics reveals high biological diversity and specific adaptations in the industrially and medically important fungal genus Aspergillus.</title>
        <authorList>
            <person name="de Vries R.P."/>
            <person name="Riley R."/>
            <person name="Wiebenga A."/>
            <person name="Aguilar-Osorio G."/>
            <person name="Amillis S."/>
            <person name="Uchima C.A."/>
            <person name="Anderluh G."/>
            <person name="Asadollahi M."/>
            <person name="Askin M."/>
            <person name="Barry K."/>
            <person name="Battaglia E."/>
            <person name="Bayram O."/>
            <person name="Benocci T."/>
            <person name="Braus-Stromeyer S.A."/>
            <person name="Caldana C."/>
            <person name="Canovas D."/>
            <person name="Cerqueira G.C."/>
            <person name="Chen F."/>
            <person name="Chen W."/>
            <person name="Choi C."/>
            <person name="Clum A."/>
            <person name="Dos Santos R.A."/>
            <person name="Damasio A.R."/>
            <person name="Diallinas G."/>
            <person name="Emri T."/>
            <person name="Fekete E."/>
            <person name="Flipphi M."/>
            <person name="Freyberg S."/>
            <person name="Gallo A."/>
            <person name="Gournas C."/>
            <person name="Habgood R."/>
            <person name="Hainaut M."/>
            <person name="Harispe M.L."/>
            <person name="Henrissat B."/>
            <person name="Hilden K.S."/>
            <person name="Hope R."/>
            <person name="Hossain A."/>
            <person name="Karabika E."/>
            <person name="Karaffa L."/>
            <person name="Karanyi Z."/>
            <person name="Krasevec N."/>
            <person name="Kuo A."/>
            <person name="Kusch H."/>
            <person name="LaButti K."/>
            <person name="Lagendijk E.L."/>
            <person name="Lapidus A."/>
            <person name="Levasseur A."/>
            <person name="Lindquist E."/>
            <person name="Lipzen A."/>
            <person name="Logrieco A.F."/>
            <person name="MacCabe A."/>
            <person name="Maekelae M.R."/>
            <person name="Malavazi I."/>
            <person name="Melin P."/>
            <person name="Meyer V."/>
            <person name="Mielnichuk N."/>
            <person name="Miskei M."/>
            <person name="Molnar A.P."/>
            <person name="Mule G."/>
            <person name="Ngan C.Y."/>
            <person name="Orejas M."/>
            <person name="Orosz E."/>
            <person name="Ouedraogo J.P."/>
            <person name="Overkamp K.M."/>
            <person name="Park H.-S."/>
            <person name="Perrone G."/>
            <person name="Piumi F."/>
            <person name="Punt P.J."/>
            <person name="Ram A.F."/>
            <person name="Ramon A."/>
            <person name="Rauscher S."/>
            <person name="Record E."/>
            <person name="Riano-Pachon D.M."/>
            <person name="Robert V."/>
            <person name="Roehrig J."/>
            <person name="Ruller R."/>
            <person name="Salamov A."/>
            <person name="Salih N.S."/>
            <person name="Samson R.A."/>
            <person name="Sandor E."/>
            <person name="Sanguinetti M."/>
            <person name="Schuetze T."/>
            <person name="Sepcic K."/>
            <person name="Shelest E."/>
            <person name="Sherlock G."/>
            <person name="Sophianopoulou V."/>
            <person name="Squina F.M."/>
            <person name="Sun H."/>
            <person name="Susca A."/>
            <person name="Todd R.B."/>
            <person name="Tsang A."/>
            <person name="Unkles S.E."/>
            <person name="van de Wiele N."/>
            <person name="van Rossen-Uffink D."/>
            <person name="Oliveira J.V."/>
            <person name="Vesth T.C."/>
            <person name="Visser J."/>
            <person name="Yu J.-H."/>
            <person name="Zhou M."/>
            <person name="Andersen M.R."/>
            <person name="Archer D.B."/>
            <person name="Baker S.E."/>
            <person name="Benoit I."/>
            <person name="Brakhage A.A."/>
            <person name="Braus G.H."/>
            <person name="Fischer R."/>
            <person name="Frisvad J.C."/>
            <person name="Goldman G.H."/>
            <person name="Houbraken J."/>
            <person name="Oakley B."/>
            <person name="Pocsi I."/>
            <person name="Scazzocchio C."/>
            <person name="Seiboth B."/>
            <person name="vanKuyk P.A."/>
            <person name="Wortman J."/>
            <person name="Dyer P.S."/>
            <person name="Grigoriev I.V."/>
        </authorList>
    </citation>
    <scope>NUCLEOTIDE SEQUENCE [LARGE SCALE GENOMIC DNA]</scope>
    <source>
        <strain evidence="8">CBS 593.65</strain>
    </source>
</reference>
<dbReference type="GO" id="GO:0001228">
    <property type="term" value="F:DNA-binding transcription activator activity, RNA polymerase II-specific"/>
    <property type="evidence" value="ECO:0007669"/>
    <property type="project" value="TreeGrafter"/>
</dbReference>
<dbReference type="SMART" id="SM00066">
    <property type="entry name" value="GAL4"/>
    <property type="match status" value="1"/>
</dbReference>
<dbReference type="GO" id="GO:0008270">
    <property type="term" value="F:zinc ion binding"/>
    <property type="evidence" value="ECO:0007669"/>
    <property type="project" value="InterPro"/>
</dbReference>
<dbReference type="PANTHER" id="PTHR47784:SF13">
    <property type="entry name" value="ZN(II)2CYS6 TRANSCRIPTION FACTOR (EUROFUNG)"/>
    <property type="match status" value="1"/>
</dbReference>
<dbReference type="GeneID" id="63763624"/>
<keyword evidence="2" id="KW-0238">DNA-binding</keyword>
<dbReference type="GO" id="GO:0003677">
    <property type="term" value="F:DNA binding"/>
    <property type="evidence" value="ECO:0007669"/>
    <property type="project" value="UniProtKB-KW"/>
</dbReference>